<evidence type="ECO:0000256" key="1">
    <source>
        <dbReference type="ARBA" id="ARBA00022438"/>
    </source>
</evidence>
<sequence length="355" mass="39305">MTNVKHDADCDWASCVTPETLGYLWNQNGGGINLSILKSVMSFLPAFPSAPLPPPLPDIKTANEQIQISENPESSKIKGVLEQCLRIVEDYGSSNNRNWILCDVNLHAKLQGNAPRCGLVALSMAVEMAQRLSKQTAQPSVGSPTLIPYNDFESEMMALLKLAKLKKFTSKGEMFSAKNLGVLAKEFYGLDVRITDCGLDDISGIFNHLSEGNPILVPYDASANHAPCLENGNKSHWAVLTGIFCTFEDNDFNWEHLQEKATVTRLEVNGGKTSIFTLDNATNKLPENCIPSTLYLLARQPKSRHVGVWSWKELKESNANLVEYCPNKESSKDFVLPEGGLREGLCKKILYLKKK</sequence>
<organism evidence="8 9">
    <name type="scientific">Exaiptasia diaphana</name>
    <name type="common">Tropical sea anemone</name>
    <name type="synonym">Aiptasia pulchella</name>
    <dbReference type="NCBI Taxonomy" id="2652724"/>
    <lineage>
        <taxon>Eukaryota</taxon>
        <taxon>Metazoa</taxon>
        <taxon>Cnidaria</taxon>
        <taxon>Anthozoa</taxon>
        <taxon>Hexacorallia</taxon>
        <taxon>Actiniaria</taxon>
        <taxon>Aiptasiidae</taxon>
        <taxon>Exaiptasia</taxon>
    </lineage>
</organism>
<evidence type="ECO:0000256" key="2">
    <source>
        <dbReference type="ARBA" id="ARBA00022670"/>
    </source>
</evidence>
<comment type="catalytic activity">
    <reaction evidence="7">
        <text>N-terminal N(alpha)-acetyl-L-cysteinyl-L-aspartyl-[protein] + H2O = N-terminal L-aspartyl-[protein] + N-acetyl-L-cysteine</text>
        <dbReference type="Rhea" id="RHEA:74579"/>
        <dbReference type="Rhea" id="RHEA-COMP:12669"/>
        <dbReference type="Rhea" id="RHEA-COMP:18395"/>
        <dbReference type="ChEBI" id="CHEBI:15377"/>
        <dbReference type="ChEBI" id="CHEBI:64720"/>
        <dbReference type="ChEBI" id="CHEBI:78236"/>
        <dbReference type="ChEBI" id="CHEBI:193599"/>
    </reaction>
    <physiologicalReaction direction="left-to-right" evidence="7">
        <dbReference type="Rhea" id="RHEA:74580"/>
    </physiologicalReaction>
</comment>
<evidence type="ECO:0000256" key="4">
    <source>
        <dbReference type="ARBA" id="ARBA00034725"/>
    </source>
</evidence>
<keyword evidence="2" id="KW-0645">Protease</keyword>
<comment type="similarity">
    <text evidence="4">Belongs to the ACTMAP family.</text>
</comment>
<evidence type="ECO:0000313" key="8">
    <source>
        <dbReference type="EnsemblMetazoa" id="XP_020914212.1"/>
    </source>
</evidence>
<evidence type="ECO:0000256" key="6">
    <source>
        <dbReference type="ARBA" id="ARBA00034908"/>
    </source>
</evidence>
<dbReference type="EnsemblMetazoa" id="XM_021058553.2">
    <property type="protein sequence ID" value="XP_020914212.1"/>
    <property type="gene ID" value="LOC110251810"/>
</dbReference>
<keyword evidence="1" id="KW-0031">Aminopeptidase</keyword>
<dbReference type="GeneID" id="110251810"/>
<evidence type="ECO:0000256" key="7">
    <source>
        <dbReference type="ARBA" id="ARBA00049041"/>
    </source>
</evidence>
<reference evidence="8" key="1">
    <citation type="submission" date="2022-11" db="UniProtKB">
        <authorList>
            <consortium name="EnsemblMetazoa"/>
        </authorList>
    </citation>
    <scope>IDENTIFICATION</scope>
</reference>
<dbReference type="GO" id="GO:0004177">
    <property type="term" value="F:aminopeptidase activity"/>
    <property type="evidence" value="ECO:0007669"/>
    <property type="project" value="UniProtKB-KW"/>
</dbReference>
<evidence type="ECO:0000256" key="3">
    <source>
        <dbReference type="ARBA" id="ARBA00022801"/>
    </source>
</evidence>
<keyword evidence="9" id="KW-1185">Reference proteome</keyword>
<dbReference type="RefSeq" id="XP_020914212.1">
    <property type="nucleotide sequence ID" value="XM_021058553.2"/>
</dbReference>
<dbReference type="InterPro" id="IPR040043">
    <property type="entry name" value="ACTMAP"/>
</dbReference>
<protein>
    <recommendedName>
        <fullName evidence="5">Actin maturation protease</fullName>
    </recommendedName>
    <alternativeName>
        <fullName evidence="6">Actin aminopeptidase ACTMAP</fullName>
    </alternativeName>
</protein>
<dbReference type="PANTHER" id="PTHR28631">
    <property type="entry name" value="UPF0692 PROTEIN C19ORF54"/>
    <property type="match status" value="1"/>
</dbReference>
<dbReference type="GO" id="GO:0006508">
    <property type="term" value="P:proteolysis"/>
    <property type="evidence" value="ECO:0007669"/>
    <property type="project" value="UniProtKB-KW"/>
</dbReference>
<dbReference type="AlphaFoldDB" id="A0A913Y2T4"/>
<evidence type="ECO:0000256" key="5">
    <source>
        <dbReference type="ARBA" id="ARBA00034848"/>
    </source>
</evidence>
<dbReference type="OMA" id="ANYEPCM"/>
<accession>A0A913Y2T4</accession>
<proteinExistence type="inferred from homology"/>
<keyword evidence="3" id="KW-0378">Hydrolase</keyword>
<name>A0A913Y2T4_EXADI</name>
<dbReference type="KEGG" id="epa:110251810"/>
<evidence type="ECO:0000313" key="9">
    <source>
        <dbReference type="Proteomes" id="UP000887567"/>
    </source>
</evidence>
<dbReference type="Pfam" id="PF21646">
    <property type="entry name" value="ACTMAP-like_C"/>
    <property type="match status" value="1"/>
</dbReference>
<dbReference type="OrthoDB" id="198816at2759"/>
<dbReference type="Proteomes" id="UP000887567">
    <property type="component" value="Unplaced"/>
</dbReference>
<dbReference type="PANTHER" id="PTHR28631:SF1">
    <property type="entry name" value="ACTIN MATURATION PROTEASE"/>
    <property type="match status" value="1"/>
</dbReference>